<dbReference type="EMBL" id="BPLQ01005257">
    <property type="protein sequence ID" value="GIY13554.1"/>
    <property type="molecule type" value="Genomic_DNA"/>
</dbReference>
<protein>
    <recommendedName>
        <fullName evidence="3">Secreted protein</fullName>
    </recommendedName>
</protein>
<comment type="caution">
    <text evidence="1">The sequence shown here is derived from an EMBL/GenBank/DDBJ whole genome shotgun (WGS) entry which is preliminary data.</text>
</comment>
<accession>A0AAV4QYZ0</accession>
<evidence type="ECO:0000313" key="1">
    <source>
        <dbReference type="EMBL" id="GIY13554.1"/>
    </source>
</evidence>
<evidence type="ECO:0000313" key="2">
    <source>
        <dbReference type="Proteomes" id="UP001054837"/>
    </source>
</evidence>
<sequence>MSRSAFMFCRPSNSALFLAGIQPFLLTFSSGVVAHKENAFLGPIALLFEIVTWGHIASGDIGSYGSTQDPMSPFAMWSCVNHKVKGICCGHTRMGRFVRVQFFLTSI</sequence>
<proteinExistence type="predicted"/>
<evidence type="ECO:0008006" key="3">
    <source>
        <dbReference type="Google" id="ProtNLM"/>
    </source>
</evidence>
<keyword evidence="2" id="KW-1185">Reference proteome</keyword>
<gene>
    <name evidence="1" type="ORF">CDAR_90371</name>
</gene>
<name>A0AAV4QYZ0_9ARAC</name>
<organism evidence="1 2">
    <name type="scientific">Caerostris darwini</name>
    <dbReference type="NCBI Taxonomy" id="1538125"/>
    <lineage>
        <taxon>Eukaryota</taxon>
        <taxon>Metazoa</taxon>
        <taxon>Ecdysozoa</taxon>
        <taxon>Arthropoda</taxon>
        <taxon>Chelicerata</taxon>
        <taxon>Arachnida</taxon>
        <taxon>Araneae</taxon>
        <taxon>Araneomorphae</taxon>
        <taxon>Entelegynae</taxon>
        <taxon>Araneoidea</taxon>
        <taxon>Araneidae</taxon>
        <taxon>Caerostris</taxon>
    </lineage>
</organism>
<reference evidence="1 2" key="1">
    <citation type="submission" date="2021-06" db="EMBL/GenBank/DDBJ databases">
        <title>Caerostris darwini draft genome.</title>
        <authorList>
            <person name="Kono N."/>
            <person name="Arakawa K."/>
        </authorList>
    </citation>
    <scope>NUCLEOTIDE SEQUENCE [LARGE SCALE GENOMIC DNA]</scope>
</reference>
<dbReference type="Proteomes" id="UP001054837">
    <property type="component" value="Unassembled WGS sequence"/>
</dbReference>
<dbReference type="AlphaFoldDB" id="A0AAV4QYZ0"/>